<feature type="domain" description="Secretin/TonB short N-terminal" evidence="9">
    <location>
        <begin position="47"/>
        <end position="97"/>
    </location>
</feature>
<dbReference type="PROSITE" id="PS52016">
    <property type="entry name" value="TONB_DEPENDENT_REC_3"/>
    <property type="match status" value="1"/>
</dbReference>
<evidence type="ECO:0000256" key="8">
    <source>
        <dbReference type="SAM" id="SignalP"/>
    </source>
</evidence>
<evidence type="ECO:0000256" key="2">
    <source>
        <dbReference type="ARBA" id="ARBA00022448"/>
    </source>
</evidence>
<dbReference type="SUPFAM" id="SSF56935">
    <property type="entry name" value="Porins"/>
    <property type="match status" value="1"/>
</dbReference>
<dbReference type="NCBIfam" id="TIGR04057">
    <property type="entry name" value="SusC_RagA_signa"/>
    <property type="match status" value="1"/>
</dbReference>
<dbReference type="FunFam" id="2.60.40.1120:FF:000003">
    <property type="entry name" value="Outer membrane protein Omp121"/>
    <property type="match status" value="1"/>
</dbReference>
<dbReference type="InterPro" id="IPR037066">
    <property type="entry name" value="Plug_dom_sf"/>
</dbReference>
<keyword evidence="12" id="KW-1185">Reference proteome</keyword>
<gene>
    <name evidence="11" type="ORF">SAMN04488055_0885</name>
</gene>
<dbReference type="Pfam" id="PF07715">
    <property type="entry name" value="Plug"/>
    <property type="match status" value="1"/>
</dbReference>
<evidence type="ECO:0000256" key="6">
    <source>
        <dbReference type="ARBA" id="ARBA00023237"/>
    </source>
</evidence>
<dbReference type="SUPFAM" id="SSF49464">
    <property type="entry name" value="Carboxypeptidase regulatory domain-like"/>
    <property type="match status" value="1"/>
</dbReference>
<dbReference type="OrthoDB" id="9768177at2"/>
<evidence type="ECO:0000256" key="3">
    <source>
        <dbReference type="ARBA" id="ARBA00022452"/>
    </source>
</evidence>
<dbReference type="Gene3D" id="3.55.50.30">
    <property type="match status" value="1"/>
</dbReference>
<feature type="chain" id="PRO_5013020537" evidence="8">
    <location>
        <begin position="22"/>
        <end position="1066"/>
    </location>
</feature>
<dbReference type="STRING" id="536979.SAMN04488055_0885"/>
<accession>A0A1N6DLG1</accession>
<comment type="subcellular location">
    <subcellularLocation>
        <location evidence="1 7">Cell outer membrane</location>
        <topology evidence="1 7">Multi-pass membrane protein</topology>
    </subcellularLocation>
</comment>
<protein>
    <submittedName>
        <fullName evidence="11">TonB-linked outer membrane protein, SusC/RagA family</fullName>
    </submittedName>
</protein>
<dbReference type="InterPro" id="IPR023997">
    <property type="entry name" value="TonB-dep_OMP_SusC/RagA_CS"/>
</dbReference>
<dbReference type="InterPro" id="IPR023996">
    <property type="entry name" value="TonB-dep_OMP_SusC/RagA"/>
</dbReference>
<evidence type="ECO:0000256" key="5">
    <source>
        <dbReference type="ARBA" id="ARBA00023136"/>
    </source>
</evidence>
<dbReference type="NCBIfam" id="TIGR04056">
    <property type="entry name" value="OMP_RagA_SusC"/>
    <property type="match status" value="1"/>
</dbReference>
<dbReference type="InterPro" id="IPR011662">
    <property type="entry name" value="Secretin/TonB_short_N"/>
</dbReference>
<dbReference type="EMBL" id="FSRA01000001">
    <property type="protein sequence ID" value="SIN71649.1"/>
    <property type="molecule type" value="Genomic_DNA"/>
</dbReference>
<dbReference type="Proteomes" id="UP000185003">
    <property type="component" value="Unassembled WGS sequence"/>
</dbReference>
<evidence type="ECO:0000259" key="10">
    <source>
        <dbReference type="Pfam" id="PF07715"/>
    </source>
</evidence>
<evidence type="ECO:0000256" key="1">
    <source>
        <dbReference type="ARBA" id="ARBA00004571"/>
    </source>
</evidence>
<evidence type="ECO:0000256" key="4">
    <source>
        <dbReference type="ARBA" id="ARBA00022692"/>
    </source>
</evidence>
<sequence length="1066" mass="117647">MRLTLLLITVACLKVTAGTYAQSVSVSLKKAPLEEVFSTVKQQTGFLFFYDRDMLHGTKPVTIQANNLALQEFLAAVFKDQPLDYAIKNKTIFIKRKPTPSANTVVVAPVPVNGIVKDANGEALIGVSIRVKGTSTGTVTNAEGKFSLNAEAGQILVISYVGFEAQEVTATSAQFLNILLKPSSSSLDETVVIGYGTAIRRTNTGSVSSVKAKDLANQPVMDPLGALQGRIPGLSVMSSNGLPGSSFKVMLRGQNSISGGNEPLYIIDGVPFYSEPLNQSTFKSANGEQSPLAALNIADIERIDVLKDADATAIYGSRGANGVILITTKKGKAGKTQFNFNAFTGGSKVTNRIDMLNTEQFVQMRKEAFANDGKVPDETTAPDLTLWSQTQTTDWQKRLAGNTAEQLQVQGSVSGGNENTRYLLSGTYRKDGTVLPNDNAFKRGSVHLNIDHSSDDKKFNISASVNYAGIKDNSLASDLTTFFDMAPNYPGFNPDGSYYWFKDEQNPEAYLLRRSDSRTTNLIANSVIRYNIIKGLDISVNLGYNKSDMDQKQIYPTKVFNPTTSTGSFSYFGNSSIEGYIVEPQINYTTQIDKGKLQLLAGGTFQEKLSQGQSFLAENYSSDALLEDIKSAGKLTARPSLYQYYRYNSVFGRATYNWDERYVLNATFRRDGSTRFGPGKRFGNFGSVGAAWIFSNESFIPEGSVLSYGKLRASYGTTGNDLIGEYRYLDSWLSTAYPYDNVAGLSPSRLANPDYRWEENRKMEAGLELGFIKDRILLTTNYYRNISTNQLVDFQLSPQVGFSSLTANFPAKVLNAGWEFELSTVNVDKRSFSWKSSFNLTFNKNELMAYPDFESSAYTYDYAIGKSLTIVKGYQFTGVDPQTGKATFLDIDKNGTIAENDDEVIMGKTMPDFYGGLQNTFVFKGFELDFLFQFVKQEGRLLNYGRLSGLYGGLRNKDISALNRWQKAGDIKSIPKAVLISGNSTFDLYRESTAVWGDASFIRLKNISLRYDLSRFTKGWKLDKVSVFAMAQNLFTITSYDGFDPETQGYVMPPMKTITAGLNVAF</sequence>
<dbReference type="Gene3D" id="2.60.40.1120">
    <property type="entry name" value="Carboxypeptidase-like, regulatory domain"/>
    <property type="match status" value="1"/>
</dbReference>
<dbReference type="InterPro" id="IPR008969">
    <property type="entry name" value="CarboxyPept-like_regulatory"/>
</dbReference>
<dbReference type="Pfam" id="PF07660">
    <property type="entry name" value="STN"/>
    <property type="match status" value="1"/>
</dbReference>
<dbReference type="GO" id="GO:0009279">
    <property type="term" value="C:cell outer membrane"/>
    <property type="evidence" value="ECO:0007669"/>
    <property type="project" value="UniProtKB-SubCell"/>
</dbReference>
<evidence type="ECO:0000313" key="12">
    <source>
        <dbReference type="Proteomes" id="UP000185003"/>
    </source>
</evidence>
<keyword evidence="5 7" id="KW-0472">Membrane</keyword>
<dbReference type="RefSeq" id="WP_074238083.1">
    <property type="nucleotide sequence ID" value="NZ_FSRA01000001.1"/>
</dbReference>
<dbReference type="Gene3D" id="2.40.170.20">
    <property type="entry name" value="TonB-dependent receptor, beta-barrel domain"/>
    <property type="match status" value="1"/>
</dbReference>
<reference evidence="11 12" key="1">
    <citation type="submission" date="2016-11" db="EMBL/GenBank/DDBJ databases">
        <authorList>
            <person name="Jaros S."/>
            <person name="Januszkiewicz K."/>
            <person name="Wedrychowicz H."/>
        </authorList>
    </citation>
    <scope>NUCLEOTIDE SEQUENCE [LARGE SCALE GENOMIC DNA]</scope>
    <source>
        <strain evidence="11 12">DSM 24787</strain>
    </source>
</reference>
<keyword evidence="6 7" id="KW-0998">Cell outer membrane</keyword>
<dbReference type="InterPro" id="IPR012910">
    <property type="entry name" value="Plug_dom"/>
</dbReference>
<evidence type="ECO:0000256" key="7">
    <source>
        <dbReference type="PROSITE-ProRule" id="PRU01360"/>
    </source>
</evidence>
<name>A0A1N6DLG1_9BACT</name>
<evidence type="ECO:0000313" key="11">
    <source>
        <dbReference type="EMBL" id="SIN71649.1"/>
    </source>
</evidence>
<evidence type="ECO:0000259" key="9">
    <source>
        <dbReference type="Pfam" id="PF07660"/>
    </source>
</evidence>
<keyword evidence="2 7" id="KW-0813">Transport</keyword>
<keyword evidence="4 7" id="KW-0812">Transmembrane</keyword>
<organism evidence="11 12">
    <name type="scientific">Chitinophaga niabensis</name>
    <dbReference type="NCBI Taxonomy" id="536979"/>
    <lineage>
        <taxon>Bacteria</taxon>
        <taxon>Pseudomonadati</taxon>
        <taxon>Bacteroidota</taxon>
        <taxon>Chitinophagia</taxon>
        <taxon>Chitinophagales</taxon>
        <taxon>Chitinophagaceae</taxon>
        <taxon>Chitinophaga</taxon>
    </lineage>
</organism>
<keyword evidence="3 7" id="KW-1134">Transmembrane beta strand</keyword>
<feature type="signal peptide" evidence="8">
    <location>
        <begin position="1"/>
        <end position="21"/>
    </location>
</feature>
<comment type="similarity">
    <text evidence="7">Belongs to the TonB-dependent receptor family.</text>
</comment>
<feature type="domain" description="TonB-dependent receptor plug" evidence="10">
    <location>
        <begin position="201"/>
        <end position="323"/>
    </location>
</feature>
<dbReference type="InterPro" id="IPR039426">
    <property type="entry name" value="TonB-dep_rcpt-like"/>
</dbReference>
<dbReference type="InterPro" id="IPR036942">
    <property type="entry name" value="Beta-barrel_TonB_sf"/>
</dbReference>
<proteinExistence type="inferred from homology"/>
<dbReference type="Pfam" id="PF13715">
    <property type="entry name" value="CarbopepD_reg_2"/>
    <property type="match status" value="1"/>
</dbReference>
<keyword evidence="8" id="KW-0732">Signal</keyword>
<dbReference type="Gene3D" id="2.170.130.10">
    <property type="entry name" value="TonB-dependent receptor, plug domain"/>
    <property type="match status" value="1"/>
</dbReference>
<dbReference type="AlphaFoldDB" id="A0A1N6DLG1"/>